<dbReference type="Proteomes" id="UP000293547">
    <property type="component" value="Unassembled WGS sequence"/>
</dbReference>
<reference evidence="1 2" key="1">
    <citation type="journal article" date="2019" name="bioRxiv">
        <title>Genomics, evolutionary history and diagnostics of the Alternaria alternata species group including apple and Asian pear pathotypes.</title>
        <authorList>
            <person name="Armitage A.D."/>
            <person name="Cockerton H.M."/>
            <person name="Sreenivasaprasad S."/>
            <person name="Woodhall J.W."/>
            <person name="Lane C.R."/>
            <person name="Harrison R.J."/>
            <person name="Clarkson J.P."/>
        </authorList>
    </citation>
    <scope>NUCLEOTIDE SEQUENCE [LARGE SCALE GENOMIC DNA]</scope>
    <source>
        <strain evidence="1 2">FERA 650</strain>
    </source>
</reference>
<proteinExistence type="predicted"/>
<organism evidence="1 2">
    <name type="scientific">Alternaria gaisen</name>
    <dbReference type="NCBI Taxonomy" id="167740"/>
    <lineage>
        <taxon>Eukaryota</taxon>
        <taxon>Fungi</taxon>
        <taxon>Dikarya</taxon>
        <taxon>Ascomycota</taxon>
        <taxon>Pezizomycotina</taxon>
        <taxon>Dothideomycetes</taxon>
        <taxon>Pleosporomycetidae</taxon>
        <taxon>Pleosporales</taxon>
        <taxon>Pleosporineae</taxon>
        <taxon>Pleosporaceae</taxon>
        <taxon>Alternaria</taxon>
        <taxon>Alternaria sect. Alternaria</taxon>
    </lineage>
</organism>
<name>A0ACB6FI80_9PLEO</name>
<accession>A0ACB6FI80</accession>
<comment type="caution">
    <text evidence="1">The sequence shown here is derived from an EMBL/GenBank/DDBJ whole genome shotgun (WGS) entry which is preliminary data.</text>
</comment>
<dbReference type="EMBL" id="PDWZ02000007">
    <property type="protein sequence ID" value="KAB2104143.1"/>
    <property type="molecule type" value="Genomic_DNA"/>
</dbReference>
<gene>
    <name evidence="1" type="ORF">AG0111_0g7300</name>
</gene>
<protein>
    <submittedName>
        <fullName evidence="1">Uncharacterized protein</fullName>
    </submittedName>
</protein>
<evidence type="ECO:0000313" key="1">
    <source>
        <dbReference type="EMBL" id="KAB2104143.1"/>
    </source>
</evidence>
<evidence type="ECO:0000313" key="2">
    <source>
        <dbReference type="Proteomes" id="UP000293547"/>
    </source>
</evidence>
<sequence>MSVGFGFSVGDFLAVGKLVGTVIHTLHESSDASPSFRSLVQELYSLEIALLSFERLDFDISHVKKVTLQQAASQYQQTIETFYKKIQNYQPHLQQGGTISKTKDTWMKVKWATCKKDDVETFRAEIRGHTSSVQILLSTLQMEATTMLMRRQDTQQRRLTTRIRDFSYEAIGMLAAITASVAQSVEQGNALLELSVRIVETNLQVFRMVQNIQQRMLEVPTQIQRGQPVYLIDPLNRERPFHPEFITAPEALLAVMKINLKDSECGPAMIDRGDFAIEELGTQSLIDLTEPWDTCFYPGQRVAMSMVFKQWQGDVKSSCPRCRTEHQESTEKEITW</sequence>
<keyword evidence="2" id="KW-1185">Reference proteome</keyword>